<dbReference type="RefSeq" id="XP_071904761.1">
    <property type="nucleotide sequence ID" value="XM_072048660.1"/>
</dbReference>
<reference evidence="2 3" key="1">
    <citation type="submission" date="2025-05" db="UniProtKB">
        <authorList>
            <consortium name="RefSeq"/>
        </authorList>
    </citation>
    <scope>IDENTIFICATION</scope>
    <source>
        <tissue evidence="2 3">Leaves</tissue>
    </source>
</reference>
<dbReference type="PANTHER" id="PTHR31900">
    <property type="entry name" value="F-BOX/RNI SUPERFAMILY PROTEIN-RELATED"/>
    <property type="match status" value="1"/>
</dbReference>
<organism evidence="1 3">
    <name type="scientific">Coffea arabica</name>
    <name type="common">Arabian coffee</name>
    <dbReference type="NCBI Taxonomy" id="13443"/>
    <lineage>
        <taxon>Eukaryota</taxon>
        <taxon>Viridiplantae</taxon>
        <taxon>Streptophyta</taxon>
        <taxon>Embryophyta</taxon>
        <taxon>Tracheophyta</taxon>
        <taxon>Spermatophyta</taxon>
        <taxon>Magnoliopsida</taxon>
        <taxon>eudicotyledons</taxon>
        <taxon>Gunneridae</taxon>
        <taxon>Pentapetalae</taxon>
        <taxon>asterids</taxon>
        <taxon>lamiids</taxon>
        <taxon>Gentianales</taxon>
        <taxon>Rubiaceae</taxon>
        <taxon>Ixoroideae</taxon>
        <taxon>Gardenieae complex</taxon>
        <taxon>Bertiereae - Coffeeae clade</taxon>
        <taxon>Coffeeae</taxon>
        <taxon>Coffea</taxon>
    </lineage>
</organism>
<dbReference type="RefSeq" id="XP_071904762.1">
    <property type="nucleotide sequence ID" value="XM_072048661.1"/>
</dbReference>
<dbReference type="InterPro" id="IPR050232">
    <property type="entry name" value="FBL13/AtMIF1-like"/>
</dbReference>
<gene>
    <name evidence="2 3" type="primary">LOC113687336</name>
</gene>
<keyword evidence="1" id="KW-1185">Reference proteome</keyword>
<accession>A0ABM4UBV2</accession>
<evidence type="ECO:0000313" key="1">
    <source>
        <dbReference type="Proteomes" id="UP001652660"/>
    </source>
</evidence>
<dbReference type="PANTHER" id="PTHR31900:SF30">
    <property type="entry name" value="SUPERFAMILY PROTEIN, PUTATIVE-RELATED"/>
    <property type="match status" value="1"/>
</dbReference>
<name>A0ABM4UBV2_COFAR</name>
<evidence type="ECO:0000313" key="3">
    <source>
        <dbReference type="RefSeq" id="XP_071904762.1"/>
    </source>
</evidence>
<dbReference type="GeneID" id="113687336"/>
<evidence type="ECO:0000313" key="2">
    <source>
        <dbReference type="RefSeq" id="XP_071904761.1"/>
    </source>
</evidence>
<protein>
    <submittedName>
        <fullName evidence="2 3">F-box/FBD/LRR-repeat protein At1g66290</fullName>
    </submittedName>
</protein>
<proteinExistence type="predicted"/>
<sequence>METWITAALSADVQRLRSSYAGVLVFPRWFFTSNSLMKLELKLCKIKILMNISYSNLRILGFHDVEFQNDDPSSPLFLTFPVIEEFLSLDCKWRNVKKLKIEAPRLARFEMTGCIFEHANDGSNDCKIEIRGSNRAKFKCSVDIFASFYFSSQSKLVDASLEYWKPDMNDDINQRSKTGFQACMILTRSSAFIRFLELSTDLIQVLADANPRCPSNFFRLARLKVYSASIAIQCDAALINFMKMAPGLESLTFTGEFSRQAAGDYDQIQLLPGYLSFLEVVKLEYSCSPKPTESTLVKFILRNAVKLKELLIYSQHEGHKVDEVRDHLFKCSRGSRNVSILSL</sequence>
<dbReference type="Proteomes" id="UP001652660">
    <property type="component" value="Chromosome 5e"/>
</dbReference>